<organism evidence="1 2">
    <name type="scientific">Liquidambar formosana</name>
    <name type="common">Formosan gum</name>
    <dbReference type="NCBI Taxonomy" id="63359"/>
    <lineage>
        <taxon>Eukaryota</taxon>
        <taxon>Viridiplantae</taxon>
        <taxon>Streptophyta</taxon>
        <taxon>Embryophyta</taxon>
        <taxon>Tracheophyta</taxon>
        <taxon>Spermatophyta</taxon>
        <taxon>Magnoliopsida</taxon>
        <taxon>eudicotyledons</taxon>
        <taxon>Gunneridae</taxon>
        <taxon>Pentapetalae</taxon>
        <taxon>Saxifragales</taxon>
        <taxon>Altingiaceae</taxon>
        <taxon>Liquidambar</taxon>
    </lineage>
</organism>
<evidence type="ECO:0000313" key="1">
    <source>
        <dbReference type="EMBL" id="KAK9265440.1"/>
    </source>
</evidence>
<reference evidence="1 2" key="1">
    <citation type="journal article" date="2024" name="Plant J.">
        <title>Genome sequences and population genomics reveal climatic adaptation and genomic divergence between two closely related sweetgum species.</title>
        <authorList>
            <person name="Xu W.Q."/>
            <person name="Ren C.Q."/>
            <person name="Zhang X.Y."/>
            <person name="Comes H.P."/>
            <person name="Liu X.H."/>
            <person name="Li Y.G."/>
            <person name="Kettle C.J."/>
            <person name="Jalonen R."/>
            <person name="Gaisberger H."/>
            <person name="Ma Y.Z."/>
            <person name="Qiu Y.X."/>
        </authorList>
    </citation>
    <scope>NUCLEOTIDE SEQUENCE [LARGE SCALE GENOMIC DNA]</scope>
    <source>
        <strain evidence="1">Hangzhou</strain>
    </source>
</reference>
<proteinExistence type="predicted"/>
<sequence>MPMPPFQEGFDFDIHVGYFGESRGHLHLFVIDDPPTEIDILELKTDYSEWFVRYRLNLWITFPEINWNSFTIYEALSILCVNRAEKEESILVLFVYGEGLKYTPQMEKKTTQETYITHKYYLL</sequence>
<dbReference type="EMBL" id="JBBPBK010000396">
    <property type="protein sequence ID" value="KAK9265440.1"/>
    <property type="molecule type" value="Genomic_DNA"/>
</dbReference>
<comment type="caution">
    <text evidence="1">The sequence shown here is derived from an EMBL/GenBank/DDBJ whole genome shotgun (WGS) entry which is preliminary data.</text>
</comment>
<name>A0AAP0R1K2_LIQFO</name>
<evidence type="ECO:0000313" key="2">
    <source>
        <dbReference type="Proteomes" id="UP001415857"/>
    </source>
</evidence>
<gene>
    <name evidence="1" type="ORF">L1049_012384</name>
</gene>
<accession>A0AAP0R1K2</accession>
<dbReference type="AlphaFoldDB" id="A0AAP0R1K2"/>
<dbReference type="Proteomes" id="UP001415857">
    <property type="component" value="Unassembled WGS sequence"/>
</dbReference>
<keyword evidence="2" id="KW-1185">Reference proteome</keyword>
<protein>
    <submittedName>
        <fullName evidence="1">Uncharacterized protein</fullName>
    </submittedName>
</protein>